<sequence>MWDLEYGCERCKLKRTLTRTRREEQDRVLRQPGTRSRSSRILISAHRYAIGNDTEGRYLGRCLGVPNVNLLKPKLPTARDAIGLKGSAHAYLAHVLRTVYRAAVSTYGQLLTAPGEGNCIDIFTCLSHITASVPNVKRIISLVILILDVSFSSAIKMSSPVSEPSDIASKTSSASKSSETMSEIPAAPVASSSTTSTLPGQEPPNRNTSGLPYNAFARVTLDSLSPMLDLDFHYRDSTSDYRYRYNESTGSRQCRVQDCGNGGRIGLGFHFVGTGYRLNGGATTPKFATTPGFGTNDLTLLKRVRFNSVRGGDGLGWMSGLDVAPYRVSATFHDRDVVFENATIDIPPKLQDWATRAQVLSVAENNTLSPQITLQQSSVRYELIAMEKADLPPPEKKISFPYIENDMGGKTKWRLYKEPEHAVLYNMTELVYKIPQNTSLVEVLGPSGDYSYWLGGSECYAAVDPRPVWGQYNVLPTSISKKVANVSDQTLFLLPLAPDVDYTLHVGGRSHDTSCPISAIRSYPPSQNSSGGGDSPQESAGLPTPSKPAGKSTTGLIVGVVFGVVGGLIILVLFFWCNRRRRKRMVQQSVRSRSPVRRFVQEEDAGEILEYLPPQYRENWQQNGGSTPSGATSIGESYDPSRSSAASQRPLAAHRSGVEREGDISPLKRAYMRTFGRLHHPPDDAQRPVSLQEEYKRIVEHPKNLSNLSKHTNEPDKTASMAPFPTSHFASADTQIADIQPPLPGLSFCSSPTLMPTLDWAYYPHIRDLILDAAPDDVIPSLRLTQRSVREYLDRRLANHILYVVKKGRLYTRVGHIQLAFQTENTASRIEAIDVYPPDLFEPHDAVGLHLPNLRYARLPCIGDLYNVLPKITSAPQCVIQAVLPKDAVEDVTLNFWVSKKTQKMVFVLPRRLSALRCRNIHYSPALSDVHMSELVIVLLPGLDNVWDEDEEGVPIANRFKPDYLQSIVLECLRVPGGTLTLVGLEGLNRKIASETTVGDLLRRHFREDFHFKRAVWPENHRGRRLHLLSLEEWKAQVPAQEWELVSTLPERLKFTDFRSPFHHRTLSHLLDKPMVLIDWAFYPHIRDLILDFAPDEAIPALRLTQRAVRDAVDRRIAEHAVYVIDPPRMYTKRGHINLPFQSRDLKWRTRMLDVHAGKSTSYNRNEGLPAHFPNVHCVRLHGQTSGVVVERLLGGLSPSMVLESKFNRKRFLGEQLCAPSSCKLPLPVVIQPLIPRATEDYHIALGTFLTGCTTKLVAVFPQDLSKLHCDEIDFGIHAETKETELVVLFLPSFSPEPPIDERLLECKYSYDKFSWDIHGAFMTNAGKLTIVGLRTWQENTGDHDPDKLLRTISIEEWRKEISEEEWAAVESPPGCCWEKCANYEAELI</sequence>
<evidence type="ECO:0000256" key="1">
    <source>
        <dbReference type="SAM" id="MobiDB-lite"/>
    </source>
</evidence>
<dbReference type="KEGG" id="tasa:A1Q1_05414"/>
<evidence type="ECO:0000313" key="4">
    <source>
        <dbReference type="Proteomes" id="UP000002748"/>
    </source>
</evidence>
<proteinExistence type="predicted"/>
<dbReference type="Proteomes" id="UP000002748">
    <property type="component" value="Unassembled WGS sequence"/>
</dbReference>
<accession>J6ENX1</accession>
<dbReference type="VEuPathDB" id="FungiDB:A1Q1_05414"/>
<dbReference type="EMBL" id="ALBS01000307">
    <property type="protein sequence ID" value="EJT46084.1"/>
    <property type="molecule type" value="Genomic_DNA"/>
</dbReference>
<feature type="compositionally biased region" description="Low complexity" evidence="1">
    <location>
        <begin position="165"/>
        <end position="184"/>
    </location>
</feature>
<dbReference type="HOGENOM" id="CLU_255060_0_0_1"/>
<protein>
    <submittedName>
        <fullName evidence="3">Uncharacterized protein</fullName>
    </submittedName>
</protein>
<evidence type="ECO:0000256" key="2">
    <source>
        <dbReference type="SAM" id="Phobius"/>
    </source>
</evidence>
<keyword evidence="2" id="KW-0812">Transmembrane</keyword>
<dbReference type="GeneID" id="25988926"/>
<reference evidence="3 4" key="1">
    <citation type="journal article" date="2012" name="Eukaryot. Cell">
        <title>Draft genome sequence of CBS 2479, the standard type strain of Trichosporon asahii.</title>
        <authorList>
            <person name="Yang R.Y."/>
            <person name="Li H.T."/>
            <person name="Zhu H."/>
            <person name="Zhou G.P."/>
            <person name="Wang M."/>
            <person name="Wang L."/>
        </authorList>
    </citation>
    <scope>NUCLEOTIDE SEQUENCE [LARGE SCALE GENOMIC DNA]</scope>
    <source>
        <strain evidence="4">ATCC 90039 / CBS 2479 / JCM 2466 / KCTC 7840 / NCYC 2677 / UAMH 7654</strain>
    </source>
</reference>
<comment type="caution">
    <text evidence="3">The sequence shown here is derived from an EMBL/GenBank/DDBJ whole genome shotgun (WGS) entry which is preliminary data.</text>
</comment>
<evidence type="ECO:0000313" key="3">
    <source>
        <dbReference type="EMBL" id="EJT46084.1"/>
    </source>
</evidence>
<organism evidence="3 4">
    <name type="scientific">Trichosporon asahii var. asahii (strain ATCC 90039 / CBS 2479 / JCM 2466 / KCTC 7840 / NBRC 103889/ NCYC 2677 / UAMH 7654)</name>
    <name type="common">Yeast</name>
    <dbReference type="NCBI Taxonomy" id="1186058"/>
    <lineage>
        <taxon>Eukaryota</taxon>
        <taxon>Fungi</taxon>
        <taxon>Dikarya</taxon>
        <taxon>Basidiomycota</taxon>
        <taxon>Agaricomycotina</taxon>
        <taxon>Tremellomycetes</taxon>
        <taxon>Trichosporonales</taxon>
        <taxon>Trichosporonaceae</taxon>
        <taxon>Trichosporon</taxon>
    </lineage>
</organism>
<keyword evidence="2" id="KW-0472">Membrane</keyword>
<feature type="transmembrane region" description="Helical" evidence="2">
    <location>
        <begin position="556"/>
        <end position="577"/>
    </location>
</feature>
<gene>
    <name evidence="3" type="ORF">A1Q1_05414</name>
</gene>
<feature type="region of interest" description="Disordered" evidence="1">
    <location>
        <begin position="517"/>
        <end position="550"/>
    </location>
</feature>
<feature type="region of interest" description="Disordered" evidence="1">
    <location>
        <begin position="618"/>
        <end position="663"/>
    </location>
</feature>
<keyword evidence="2" id="KW-1133">Transmembrane helix</keyword>
<feature type="compositionally biased region" description="Polar residues" evidence="1">
    <location>
        <begin position="618"/>
        <end position="647"/>
    </location>
</feature>
<name>J6ENX1_TRIAS</name>
<dbReference type="RefSeq" id="XP_014177621.1">
    <property type="nucleotide sequence ID" value="XM_014322146.1"/>
</dbReference>
<feature type="region of interest" description="Disordered" evidence="1">
    <location>
        <begin position="159"/>
        <end position="211"/>
    </location>
</feature>